<reference evidence="2" key="1">
    <citation type="submission" date="2020-02" db="EMBL/GenBank/DDBJ databases">
        <authorList>
            <person name="Meier V. D."/>
        </authorList>
    </citation>
    <scope>NUCLEOTIDE SEQUENCE</scope>
    <source>
        <strain evidence="2">AVDCRST_MAG51</strain>
    </source>
</reference>
<evidence type="ECO:0000256" key="1">
    <source>
        <dbReference type="SAM" id="MobiDB-lite"/>
    </source>
</evidence>
<name>A0A6J4PE11_9BURK</name>
<feature type="compositionally biased region" description="Basic and acidic residues" evidence="1">
    <location>
        <begin position="85"/>
        <end position="94"/>
    </location>
</feature>
<keyword evidence="2" id="KW-0378">Hydrolase</keyword>
<feature type="non-terminal residue" evidence="2">
    <location>
        <position position="1"/>
    </location>
</feature>
<feature type="compositionally biased region" description="Low complexity" evidence="1">
    <location>
        <begin position="150"/>
        <end position="165"/>
    </location>
</feature>
<feature type="non-terminal residue" evidence="2">
    <location>
        <position position="296"/>
    </location>
</feature>
<dbReference type="EMBL" id="CADCUX010000313">
    <property type="protein sequence ID" value="CAA9411222.1"/>
    <property type="molecule type" value="Genomic_DNA"/>
</dbReference>
<organism evidence="2">
    <name type="scientific">uncultured Ramlibacter sp</name>
    <dbReference type="NCBI Taxonomy" id="260755"/>
    <lineage>
        <taxon>Bacteria</taxon>
        <taxon>Pseudomonadati</taxon>
        <taxon>Pseudomonadota</taxon>
        <taxon>Betaproteobacteria</taxon>
        <taxon>Burkholderiales</taxon>
        <taxon>Comamonadaceae</taxon>
        <taxon>Ramlibacter</taxon>
        <taxon>environmental samples</taxon>
    </lineage>
</organism>
<dbReference type="GO" id="GO:0016787">
    <property type="term" value="F:hydrolase activity"/>
    <property type="evidence" value="ECO:0007669"/>
    <property type="project" value="UniProtKB-KW"/>
</dbReference>
<proteinExistence type="predicted"/>
<accession>A0A6J4PE11</accession>
<feature type="region of interest" description="Disordered" evidence="1">
    <location>
        <begin position="1"/>
        <end position="219"/>
    </location>
</feature>
<gene>
    <name evidence="2" type="ORF">AVDCRST_MAG51-1414</name>
</gene>
<dbReference type="AlphaFoldDB" id="A0A6J4PE11"/>
<sequence length="296" mass="31904">GPGLGHQGGVLHRPGVGARGSCGGRLHRSAVRRPPPLQRRSLERPHRAASGRGCPRPHAAQRREGDRRELAPERRYARTGGFTHDACRRRDRGAVRAALSQPGRLQQLVPRRNHLRDGAGGTRARHRVGSVSRARRVPSLRQRQRERTGGQEADATGRGAPARGAGARGRHGHRPADGALADGRPQAAVDLGPHRHRWRSAGSGRPVDGPLPAAGGRTVLPARPDLRRRQAVPRVETAAAQVPGPLRDRLRHLGQPALAVLRRPDGGLPDLAGRPAAGTRAQGGLEQCRRPVRHRM</sequence>
<feature type="compositionally biased region" description="Basic and acidic residues" evidence="1">
    <location>
        <begin position="61"/>
        <end position="76"/>
    </location>
</feature>
<feature type="compositionally biased region" description="Basic residues" evidence="1">
    <location>
        <begin position="123"/>
        <end position="142"/>
    </location>
</feature>
<protein>
    <submittedName>
        <fullName evidence="2">Amidohydrolase 2</fullName>
    </submittedName>
</protein>
<evidence type="ECO:0000313" key="2">
    <source>
        <dbReference type="EMBL" id="CAA9411222.1"/>
    </source>
</evidence>